<sequence>MRTILLALCILGVTLTSHAQSLFGKTWIDGYYYDLTGKKVTGLISWSAPQKSLFSTEGDRIFFKEKEDAQKVKLLSKQISGFVMDKDSFVVSKHIDLKDFSFLSVVLNTPTKLYLSTIAYSAITSNGMVSGGVLKNYYYGPDPDNITKITRKNYIDVLSQLMADKPDVVAKIKDKKFRFGRIDDLVEYYQTGVIPKTILFWPKTKDGKADDMY</sequence>
<name>A0ABU3H0H3_9SPHI</name>
<proteinExistence type="predicted"/>
<evidence type="ECO:0000313" key="3">
    <source>
        <dbReference type="Proteomes" id="UP001258315"/>
    </source>
</evidence>
<protein>
    <submittedName>
        <fullName evidence="2">Uncharacterized protein</fullName>
    </submittedName>
</protein>
<gene>
    <name evidence="2" type="ORF">QE417_004586</name>
</gene>
<dbReference type="EMBL" id="JAVLVU010000001">
    <property type="protein sequence ID" value="MDT3405514.1"/>
    <property type="molecule type" value="Genomic_DNA"/>
</dbReference>
<comment type="caution">
    <text evidence="2">The sequence shown here is derived from an EMBL/GenBank/DDBJ whole genome shotgun (WGS) entry which is preliminary data.</text>
</comment>
<keyword evidence="3" id="KW-1185">Reference proteome</keyword>
<keyword evidence="1" id="KW-0732">Signal</keyword>
<reference evidence="3" key="1">
    <citation type="submission" date="2023-07" db="EMBL/GenBank/DDBJ databases">
        <title>Functional and genomic diversity of the sorghum phyllosphere microbiome.</title>
        <authorList>
            <person name="Shade A."/>
        </authorList>
    </citation>
    <scope>NUCLEOTIDE SEQUENCE [LARGE SCALE GENOMIC DNA]</scope>
    <source>
        <strain evidence="3">SORGH_AS_0422</strain>
    </source>
</reference>
<feature type="chain" id="PRO_5047101228" evidence="1">
    <location>
        <begin position="20"/>
        <end position="213"/>
    </location>
</feature>
<dbReference type="Proteomes" id="UP001258315">
    <property type="component" value="Unassembled WGS sequence"/>
</dbReference>
<dbReference type="RefSeq" id="WP_311954162.1">
    <property type="nucleotide sequence ID" value="NZ_JAVLVU010000001.1"/>
</dbReference>
<organism evidence="2 3">
    <name type="scientific">Mucilaginibacter terrae</name>
    <dbReference type="NCBI Taxonomy" id="1955052"/>
    <lineage>
        <taxon>Bacteria</taxon>
        <taxon>Pseudomonadati</taxon>
        <taxon>Bacteroidota</taxon>
        <taxon>Sphingobacteriia</taxon>
        <taxon>Sphingobacteriales</taxon>
        <taxon>Sphingobacteriaceae</taxon>
        <taxon>Mucilaginibacter</taxon>
    </lineage>
</organism>
<accession>A0ABU3H0H3</accession>
<evidence type="ECO:0000313" key="2">
    <source>
        <dbReference type="EMBL" id="MDT3405514.1"/>
    </source>
</evidence>
<evidence type="ECO:0000256" key="1">
    <source>
        <dbReference type="SAM" id="SignalP"/>
    </source>
</evidence>
<feature type="signal peptide" evidence="1">
    <location>
        <begin position="1"/>
        <end position="19"/>
    </location>
</feature>